<accession>A0A6G7Y8R3</accession>
<evidence type="ECO:0000313" key="2">
    <source>
        <dbReference type="EMBL" id="QIK73021.1"/>
    </source>
</evidence>
<dbReference type="Proteomes" id="UP000501058">
    <property type="component" value="Chromosome"/>
</dbReference>
<name>A0A6G7Y8R3_9ACTN</name>
<gene>
    <name evidence="2" type="ORF">G7070_13070</name>
</gene>
<dbReference type="EMBL" id="CP049865">
    <property type="protein sequence ID" value="QIK73021.1"/>
    <property type="molecule type" value="Genomic_DNA"/>
</dbReference>
<reference evidence="2 3" key="1">
    <citation type="submission" date="2020-03" db="EMBL/GenBank/DDBJ databases">
        <title>Propioniciclava sp. nov., isolated from Hydrophilus acuminatus.</title>
        <authorList>
            <person name="Hyun D.-W."/>
            <person name="Bae J.-W."/>
        </authorList>
    </citation>
    <scope>NUCLEOTIDE SEQUENCE [LARGE SCALE GENOMIC DNA]</scope>
    <source>
        <strain evidence="2 3">HDW11</strain>
    </source>
</reference>
<feature type="transmembrane region" description="Helical" evidence="1">
    <location>
        <begin position="73"/>
        <end position="91"/>
    </location>
</feature>
<keyword evidence="3" id="KW-1185">Reference proteome</keyword>
<feature type="transmembrane region" description="Helical" evidence="1">
    <location>
        <begin position="35"/>
        <end position="61"/>
    </location>
</feature>
<organism evidence="2 3">
    <name type="scientific">Propioniciclava coleopterorum</name>
    <dbReference type="NCBI Taxonomy" id="2714937"/>
    <lineage>
        <taxon>Bacteria</taxon>
        <taxon>Bacillati</taxon>
        <taxon>Actinomycetota</taxon>
        <taxon>Actinomycetes</taxon>
        <taxon>Propionibacteriales</taxon>
        <taxon>Propionibacteriaceae</taxon>
        <taxon>Propioniciclava</taxon>
    </lineage>
</organism>
<evidence type="ECO:0000313" key="3">
    <source>
        <dbReference type="Proteomes" id="UP000501058"/>
    </source>
</evidence>
<dbReference type="AlphaFoldDB" id="A0A6G7Y8R3"/>
<keyword evidence="1" id="KW-0812">Transmembrane</keyword>
<dbReference type="KEGG" id="prv:G7070_13070"/>
<keyword evidence="1" id="KW-0472">Membrane</keyword>
<dbReference type="RefSeq" id="WP_166234092.1">
    <property type="nucleotide sequence ID" value="NZ_CP049865.1"/>
</dbReference>
<evidence type="ECO:0000256" key="1">
    <source>
        <dbReference type="SAM" id="Phobius"/>
    </source>
</evidence>
<evidence type="ECO:0008006" key="4">
    <source>
        <dbReference type="Google" id="ProtNLM"/>
    </source>
</evidence>
<sequence>MVLFVGFYVAALLARGMLGFGDVKLALLLGAVLGWFGWDAVGVGLVAGVVLHGLVAVGVLVRTRDPKADVPMGPALIVGAALGVAAATLGVPW</sequence>
<protein>
    <recommendedName>
        <fullName evidence="4">Leader peptidase (Prepilin peptidase) / N-methyltransferase</fullName>
    </recommendedName>
</protein>
<proteinExistence type="predicted"/>
<keyword evidence="1" id="KW-1133">Transmembrane helix</keyword>